<sequence>MSDCVSAPVATGTLMCSRMAKVSVLPQALLALREQTRAFGQETRHALFKEDSWHRVKGRLDASEEHKKTAGGEKLPPSFTKIVQDMEAYLNPLLTQFDFSCLRPQAASLPVPEMTKGKDKEEKGSSVKLPAEPGEYMVILADRKLLELPLESLSILQQEGLSSVSRDFSLQLFYTRHKREEPQKVESDNKKETKGGKGNKGKGDQSQAIKVIPASHVLPSNTFPMDTRNFKYIVNPHNEGHLAAGGTSLSMRMKEILETHSQHFTHLWEGSKHTPSVSEMEQVLCRCSAFIYLGMEHLMAKIPPAKLAALNLSECHMALLFDRIQNNASILHQSMQKSAGQFALEDPMETALLLSLAGVGCIVLNQWHSSLQQNTQNMATVLDNILRARQTSGQAVYALRKWNTSEIQHQEITGSCDSKEDDDHHKTALSLSAFNCILYGLPNLNVT</sequence>
<feature type="region of interest" description="Disordered" evidence="1">
    <location>
        <begin position="179"/>
        <end position="208"/>
    </location>
</feature>
<dbReference type="Ensembl" id="ENSAPET00000008626.1">
    <property type="protein sequence ID" value="ENSAPEP00000008387.1"/>
    <property type="gene ID" value="ENSAPEG00000006047.1"/>
</dbReference>
<organism evidence="2 3">
    <name type="scientific">Amphiprion percula</name>
    <name type="common">Orange clownfish</name>
    <name type="synonym">Lutjanus percula</name>
    <dbReference type="NCBI Taxonomy" id="161767"/>
    <lineage>
        <taxon>Eukaryota</taxon>
        <taxon>Metazoa</taxon>
        <taxon>Chordata</taxon>
        <taxon>Craniata</taxon>
        <taxon>Vertebrata</taxon>
        <taxon>Euteleostomi</taxon>
        <taxon>Actinopterygii</taxon>
        <taxon>Neopterygii</taxon>
        <taxon>Teleostei</taxon>
        <taxon>Neoteleostei</taxon>
        <taxon>Acanthomorphata</taxon>
        <taxon>Ovalentaria</taxon>
        <taxon>Pomacentridae</taxon>
        <taxon>Amphiprion</taxon>
    </lineage>
</organism>
<evidence type="ECO:0000313" key="3">
    <source>
        <dbReference type="Proteomes" id="UP000265080"/>
    </source>
</evidence>
<dbReference type="GO" id="GO:0035082">
    <property type="term" value="P:axoneme assembly"/>
    <property type="evidence" value="ECO:0007669"/>
    <property type="project" value="InterPro"/>
</dbReference>
<keyword evidence="3" id="KW-1185">Reference proteome</keyword>
<dbReference type="OMA" id="ECQVMVL"/>
<name>A0A3P8S8I6_AMPPE</name>
<evidence type="ECO:0000256" key="1">
    <source>
        <dbReference type="SAM" id="MobiDB-lite"/>
    </source>
</evidence>
<dbReference type="Proteomes" id="UP000265080">
    <property type="component" value="Chromosome 20"/>
</dbReference>
<reference evidence="2" key="3">
    <citation type="submission" date="2025-09" db="UniProtKB">
        <authorList>
            <consortium name="Ensembl"/>
        </authorList>
    </citation>
    <scope>IDENTIFICATION</scope>
</reference>
<dbReference type="GO" id="GO:0060294">
    <property type="term" value="P:cilium movement involved in cell motility"/>
    <property type="evidence" value="ECO:0007669"/>
    <property type="project" value="InterPro"/>
</dbReference>
<dbReference type="PANTHER" id="PTHR15977">
    <property type="entry name" value="CILIA- AND FLAGELLA-ASSOCIATED PROTEIN 46"/>
    <property type="match status" value="1"/>
</dbReference>
<reference evidence="2 3" key="1">
    <citation type="submission" date="2018-03" db="EMBL/GenBank/DDBJ databases">
        <title>Finding Nemo's genes: A chromosome-scale reference assembly of the genome of the orange clownfish Amphiprion percula.</title>
        <authorList>
            <person name="Lehmann R."/>
        </authorList>
    </citation>
    <scope>NUCLEOTIDE SEQUENCE</scope>
</reference>
<protein>
    <submittedName>
        <fullName evidence="2">Uncharacterized protein</fullName>
    </submittedName>
</protein>
<feature type="compositionally biased region" description="Basic and acidic residues" evidence="1">
    <location>
        <begin position="179"/>
        <end position="195"/>
    </location>
</feature>
<accession>A0A3P8S8I6</accession>
<dbReference type="InterPro" id="IPR039586">
    <property type="entry name" value="CFAP46"/>
</dbReference>
<dbReference type="STRING" id="161767.ENSAPEP00000008387"/>
<proteinExistence type="predicted"/>
<dbReference type="GeneTree" id="ENSGT00570000079216"/>
<dbReference type="Pfam" id="PF03568">
    <property type="entry name" value="Separin_C"/>
    <property type="match status" value="1"/>
</dbReference>
<dbReference type="AlphaFoldDB" id="A0A3P8S8I6"/>
<reference evidence="2" key="2">
    <citation type="submission" date="2025-08" db="UniProtKB">
        <authorList>
            <consortium name="Ensembl"/>
        </authorList>
    </citation>
    <scope>IDENTIFICATION</scope>
</reference>
<dbReference type="PANTHER" id="PTHR15977:SF15">
    <property type="entry name" value="CILIA- AND FLAGELLA-ASSOCIATED PROTEIN 46"/>
    <property type="match status" value="1"/>
</dbReference>
<evidence type="ECO:0000313" key="2">
    <source>
        <dbReference type="Ensembl" id="ENSAPEP00000008387.1"/>
    </source>
</evidence>